<dbReference type="GO" id="GO:0046373">
    <property type="term" value="P:L-arabinose metabolic process"/>
    <property type="evidence" value="ECO:0007669"/>
    <property type="project" value="InterPro"/>
</dbReference>
<comment type="similarity">
    <text evidence="2">Belongs to the glycosyl hydrolase 51 family.</text>
</comment>
<accession>A0A4Q7WS44</accession>
<evidence type="ECO:0000256" key="5">
    <source>
        <dbReference type="ARBA" id="ARBA00022801"/>
    </source>
</evidence>
<comment type="catalytic activity">
    <reaction evidence="1">
        <text>Hydrolysis of terminal non-reducing alpha-L-arabinofuranoside residues in alpha-L-arabinosides.</text>
        <dbReference type="EC" id="3.2.1.55"/>
    </reaction>
</comment>
<organism evidence="9 10">
    <name type="scientific">Kribbella rubisoli</name>
    <dbReference type="NCBI Taxonomy" id="3075929"/>
    <lineage>
        <taxon>Bacteria</taxon>
        <taxon>Bacillati</taxon>
        <taxon>Actinomycetota</taxon>
        <taxon>Actinomycetes</taxon>
        <taxon>Propionibacteriales</taxon>
        <taxon>Kribbellaceae</taxon>
        <taxon>Kribbella</taxon>
    </lineage>
</organism>
<evidence type="ECO:0000256" key="6">
    <source>
        <dbReference type="ARBA" id="ARBA00023277"/>
    </source>
</evidence>
<evidence type="ECO:0000256" key="4">
    <source>
        <dbReference type="ARBA" id="ARBA00012670"/>
    </source>
</evidence>
<dbReference type="GO" id="GO:0000272">
    <property type="term" value="P:polysaccharide catabolic process"/>
    <property type="evidence" value="ECO:0007669"/>
    <property type="project" value="TreeGrafter"/>
</dbReference>
<dbReference type="EC" id="3.2.1.55" evidence="4"/>
<keyword evidence="6" id="KW-0119">Carbohydrate metabolism</keyword>
<sequence>MLRIDPFAPARRCTAPSTCSLRRAMSRHDLVARLVVDPAFVVGPLDRRVFGSFVEHMGRCVYTGIYEPEHPRADADGFREDVLELVRELGVTAIRYPGGNFVSNYDWEDGVGPKDQRPRRLDLAWRAIEPNQFGTDEFVAWSRKADVQPIWAVNLGTRGIREAVDLLQYCNLPAGTALSDRRVANGSPQPHNIKIWCLGNEMDGPWQIGHKTAEEYARLAEETANAMRRVEPDLELVACGSSNAGMPTFGEWERVVLERTYDLVDHISLHAYYEPRDGDQASFLAAAEEMDRMISSVIATADHVKALKRSDKELTLSFDEWNVWYQQHFPGELGLGIREAGPLIEDSYTVDAAVVVGSLLITLLRHADRVKIACLAQLVNVIAPIRTEPGGRAWRQTIFHPFALTARYAGPTVLQTAIAGGPEIDTAAFGKVPALWSTATYDENTGETAIFVVNRSETDKIDLEIPVNGLQVAEHIALYDEDRSAVNTADQPDRVTPRTVDGTEIVDGVCTATLPPASWHLIRLS</sequence>
<dbReference type="PANTHER" id="PTHR43576:SF3">
    <property type="entry name" value="ALPHA-L-ARABINOFURANOSIDASE C"/>
    <property type="match status" value="1"/>
</dbReference>
<dbReference type="EMBL" id="SHKR01000013">
    <property type="protein sequence ID" value="RZU13224.1"/>
    <property type="molecule type" value="Genomic_DNA"/>
</dbReference>
<evidence type="ECO:0000259" key="8">
    <source>
        <dbReference type="SMART" id="SM00813"/>
    </source>
</evidence>
<feature type="domain" description="Alpha-L-arabinofuranosidase C-terminal" evidence="8">
    <location>
        <begin position="319"/>
        <end position="518"/>
    </location>
</feature>
<dbReference type="Pfam" id="PF22848">
    <property type="entry name" value="ASD1_dom"/>
    <property type="match status" value="1"/>
</dbReference>
<dbReference type="SUPFAM" id="SSF51011">
    <property type="entry name" value="Glycosyl hydrolase domain"/>
    <property type="match status" value="1"/>
</dbReference>
<dbReference type="InterPro" id="IPR055235">
    <property type="entry name" value="ASD1_cat"/>
</dbReference>
<comment type="caution">
    <text evidence="9">The sequence shown here is derived from an EMBL/GenBank/DDBJ whole genome shotgun (WGS) entry which is preliminary data.</text>
</comment>
<dbReference type="InterPro" id="IPR010720">
    <property type="entry name" value="Alpha-L-AF_C"/>
</dbReference>
<dbReference type="SUPFAM" id="SSF51445">
    <property type="entry name" value="(Trans)glycosidases"/>
    <property type="match status" value="1"/>
</dbReference>
<keyword evidence="10" id="KW-1185">Reference proteome</keyword>
<dbReference type="GO" id="GO:0046556">
    <property type="term" value="F:alpha-L-arabinofuranosidase activity"/>
    <property type="evidence" value="ECO:0007669"/>
    <property type="project" value="UniProtKB-EC"/>
</dbReference>
<evidence type="ECO:0000256" key="3">
    <source>
        <dbReference type="ARBA" id="ARBA00011165"/>
    </source>
</evidence>
<evidence type="ECO:0000256" key="1">
    <source>
        <dbReference type="ARBA" id="ARBA00001462"/>
    </source>
</evidence>
<dbReference type="Proteomes" id="UP000292027">
    <property type="component" value="Unassembled WGS sequence"/>
</dbReference>
<dbReference type="PANTHER" id="PTHR43576">
    <property type="entry name" value="ALPHA-L-ARABINOFURANOSIDASE C-RELATED"/>
    <property type="match status" value="1"/>
</dbReference>
<name>A0A4Q7WS44_9ACTN</name>
<evidence type="ECO:0000313" key="10">
    <source>
        <dbReference type="Proteomes" id="UP000292027"/>
    </source>
</evidence>
<reference evidence="9 10" key="1">
    <citation type="journal article" date="2015" name="Stand. Genomic Sci.">
        <title>Genomic Encyclopedia of Bacterial and Archaeal Type Strains, Phase III: the genomes of soil and plant-associated and newly described type strains.</title>
        <authorList>
            <person name="Whitman W.B."/>
            <person name="Woyke T."/>
            <person name="Klenk H.P."/>
            <person name="Zhou Y."/>
            <person name="Lilburn T.G."/>
            <person name="Beck B.J."/>
            <person name="De Vos P."/>
            <person name="Vandamme P."/>
            <person name="Eisen J.A."/>
            <person name="Garrity G."/>
            <person name="Hugenholtz P."/>
            <person name="Kyrpides N.C."/>
        </authorList>
    </citation>
    <scope>NUCLEOTIDE SEQUENCE [LARGE SCALE GENOMIC DNA]</scope>
    <source>
        <strain evidence="9 10">VKM Ac-2540</strain>
    </source>
</reference>
<dbReference type="AlphaFoldDB" id="A0A4Q7WS44"/>
<comment type="subunit">
    <text evidence="3">Homohexamer; trimer of dimers.</text>
</comment>
<keyword evidence="5" id="KW-0378">Hydrolase</keyword>
<protein>
    <recommendedName>
        <fullName evidence="4">non-reducing end alpha-L-arabinofuranosidase</fullName>
        <ecNumber evidence="4">3.2.1.55</ecNumber>
    </recommendedName>
</protein>
<evidence type="ECO:0000256" key="2">
    <source>
        <dbReference type="ARBA" id="ARBA00007186"/>
    </source>
</evidence>
<proteinExistence type="inferred from homology"/>
<evidence type="ECO:0000256" key="7">
    <source>
        <dbReference type="ARBA" id="ARBA00023295"/>
    </source>
</evidence>
<dbReference type="SMART" id="SM00813">
    <property type="entry name" value="Alpha-L-AF_C"/>
    <property type="match status" value="1"/>
</dbReference>
<dbReference type="Pfam" id="PF06964">
    <property type="entry name" value="Alpha-L-AF_C"/>
    <property type="match status" value="1"/>
</dbReference>
<gene>
    <name evidence="9" type="ORF">EV645_4057</name>
</gene>
<dbReference type="Gene3D" id="2.60.40.1180">
    <property type="entry name" value="Golgi alpha-mannosidase II"/>
    <property type="match status" value="1"/>
</dbReference>
<evidence type="ECO:0000313" key="9">
    <source>
        <dbReference type="EMBL" id="RZU13224.1"/>
    </source>
</evidence>
<dbReference type="InterPro" id="IPR017853">
    <property type="entry name" value="GH"/>
</dbReference>
<keyword evidence="7" id="KW-0326">Glycosidase</keyword>
<dbReference type="InterPro" id="IPR013780">
    <property type="entry name" value="Glyco_hydro_b"/>
</dbReference>
<dbReference type="Gene3D" id="3.20.20.80">
    <property type="entry name" value="Glycosidases"/>
    <property type="match status" value="1"/>
</dbReference>